<dbReference type="OrthoDB" id="10423128at2759"/>
<accession>A0A8K0VWF5</accession>
<evidence type="ECO:0000313" key="2">
    <source>
        <dbReference type="Proteomes" id="UP000813461"/>
    </source>
</evidence>
<reference evidence="1" key="1">
    <citation type="journal article" date="2021" name="Nat. Commun.">
        <title>Genetic determinants of endophytism in the Arabidopsis root mycobiome.</title>
        <authorList>
            <person name="Mesny F."/>
            <person name="Miyauchi S."/>
            <person name="Thiergart T."/>
            <person name="Pickel B."/>
            <person name="Atanasova L."/>
            <person name="Karlsson M."/>
            <person name="Huettel B."/>
            <person name="Barry K.W."/>
            <person name="Haridas S."/>
            <person name="Chen C."/>
            <person name="Bauer D."/>
            <person name="Andreopoulos W."/>
            <person name="Pangilinan J."/>
            <person name="LaButti K."/>
            <person name="Riley R."/>
            <person name="Lipzen A."/>
            <person name="Clum A."/>
            <person name="Drula E."/>
            <person name="Henrissat B."/>
            <person name="Kohler A."/>
            <person name="Grigoriev I.V."/>
            <person name="Martin F.M."/>
            <person name="Hacquard S."/>
        </authorList>
    </citation>
    <scope>NUCLEOTIDE SEQUENCE</scope>
    <source>
        <strain evidence="1">MPI-SDFR-AT-0120</strain>
    </source>
</reference>
<sequence length="412" mass="44300">MGKFDKVKEFDSKVRAERRAQQVKEEQREYASSSPQRQAVIEARWVLRDIKPEPGFYLYGDGSSLVEVYSTIPGELDDREIESRLPLGHFWMPLHLEMLTPALQRLPYGVRFPIALAFESGCIDTYVRVKSENVGMVDMGMFPQNPDVWLKAAQTAVPVVWYTNDGILKSEPVSDRAQVGYQPNQFVFLEMKGRGRQKTWKPMDETMTLEMVHVPWGEVGGTKVMAPLPSVLSGRGPLWSPALFPPTLASASASASAPFPAPISGPLLPSASWSVGGVPFGVAEPATSGLAVVVPSGPAGGIVTHDTPPNSREVTASNSSDDALFLALLDFSTSASHSALPPLADYFSEQPSVSAPAPAGPISNNLWANYAPAGLLGSGASAETSLPPGPDYAMQNEAVNPMDEFIDWNGGA</sequence>
<gene>
    <name evidence="1" type="ORF">FB567DRAFT_630392</name>
</gene>
<dbReference type="AlphaFoldDB" id="A0A8K0VWF5"/>
<dbReference type="EMBL" id="JAGMVJ010000013">
    <property type="protein sequence ID" value="KAH7083927.1"/>
    <property type="molecule type" value="Genomic_DNA"/>
</dbReference>
<dbReference type="Proteomes" id="UP000813461">
    <property type="component" value="Unassembled WGS sequence"/>
</dbReference>
<organism evidence="1 2">
    <name type="scientific">Paraphoma chrysanthemicola</name>
    <dbReference type="NCBI Taxonomy" id="798071"/>
    <lineage>
        <taxon>Eukaryota</taxon>
        <taxon>Fungi</taxon>
        <taxon>Dikarya</taxon>
        <taxon>Ascomycota</taxon>
        <taxon>Pezizomycotina</taxon>
        <taxon>Dothideomycetes</taxon>
        <taxon>Pleosporomycetidae</taxon>
        <taxon>Pleosporales</taxon>
        <taxon>Pleosporineae</taxon>
        <taxon>Phaeosphaeriaceae</taxon>
        <taxon>Paraphoma</taxon>
    </lineage>
</organism>
<evidence type="ECO:0000313" key="1">
    <source>
        <dbReference type="EMBL" id="KAH7083927.1"/>
    </source>
</evidence>
<keyword evidence="2" id="KW-1185">Reference proteome</keyword>
<proteinExistence type="predicted"/>
<name>A0A8K0VWF5_9PLEO</name>
<comment type="caution">
    <text evidence="1">The sequence shown here is derived from an EMBL/GenBank/DDBJ whole genome shotgun (WGS) entry which is preliminary data.</text>
</comment>
<protein>
    <submittedName>
        <fullName evidence="1">Uncharacterized protein</fullName>
    </submittedName>
</protein>